<evidence type="ECO:0000256" key="5">
    <source>
        <dbReference type="SAM" id="Phobius"/>
    </source>
</evidence>
<dbReference type="PANTHER" id="PTHR48021:SF86">
    <property type="entry name" value="FACILITATED TREHALOSE TRANSPORTER TRET1-1-LIKE PROTEIN"/>
    <property type="match status" value="1"/>
</dbReference>
<dbReference type="InterPro" id="IPR050549">
    <property type="entry name" value="MFS_Trehalose_Transporter"/>
</dbReference>
<keyword evidence="2 5" id="KW-0812">Transmembrane</keyword>
<evidence type="ECO:0000313" key="8">
    <source>
        <dbReference type="Proteomes" id="UP000092461"/>
    </source>
</evidence>
<dbReference type="Gene3D" id="1.20.1250.20">
    <property type="entry name" value="MFS general substrate transporter like domains"/>
    <property type="match status" value="1"/>
</dbReference>
<accession>A0A1B0CHC9</accession>
<reference evidence="7" key="1">
    <citation type="submission" date="2020-05" db="UniProtKB">
        <authorList>
            <consortium name="EnsemblMetazoa"/>
        </authorList>
    </citation>
    <scope>IDENTIFICATION</scope>
    <source>
        <strain evidence="7">Jacobina</strain>
    </source>
</reference>
<evidence type="ECO:0000256" key="1">
    <source>
        <dbReference type="ARBA" id="ARBA00004141"/>
    </source>
</evidence>
<protein>
    <recommendedName>
        <fullName evidence="6">Major facilitator superfamily (MFS) profile domain-containing protein</fullName>
    </recommendedName>
</protein>
<evidence type="ECO:0000259" key="6">
    <source>
        <dbReference type="PROSITE" id="PS50850"/>
    </source>
</evidence>
<evidence type="ECO:0000256" key="3">
    <source>
        <dbReference type="ARBA" id="ARBA00022989"/>
    </source>
</evidence>
<name>A0A1B0CHC9_LUTLO</name>
<evidence type="ECO:0000256" key="4">
    <source>
        <dbReference type="ARBA" id="ARBA00023136"/>
    </source>
</evidence>
<dbReference type="GO" id="GO:0022857">
    <property type="term" value="F:transmembrane transporter activity"/>
    <property type="evidence" value="ECO:0007669"/>
    <property type="project" value="InterPro"/>
</dbReference>
<dbReference type="SUPFAM" id="SSF103473">
    <property type="entry name" value="MFS general substrate transporter"/>
    <property type="match status" value="1"/>
</dbReference>
<dbReference type="VEuPathDB" id="VectorBase:LLONM1_007840"/>
<dbReference type="EnsemblMetazoa" id="LLOJ003841-RA">
    <property type="protein sequence ID" value="LLOJ003841-PA"/>
    <property type="gene ID" value="LLOJ003841"/>
</dbReference>
<dbReference type="GO" id="GO:0016020">
    <property type="term" value="C:membrane"/>
    <property type="evidence" value="ECO:0007669"/>
    <property type="project" value="UniProtKB-SubCell"/>
</dbReference>
<keyword evidence="8" id="KW-1185">Reference proteome</keyword>
<keyword evidence="4 5" id="KW-0472">Membrane</keyword>
<dbReference type="AlphaFoldDB" id="A0A1B0CHC9"/>
<dbReference type="Proteomes" id="UP000092461">
    <property type="component" value="Unassembled WGS sequence"/>
</dbReference>
<dbReference type="Pfam" id="PF00083">
    <property type="entry name" value="Sugar_tr"/>
    <property type="match status" value="1"/>
</dbReference>
<feature type="domain" description="Major facilitator superfamily (MFS) profile" evidence="6">
    <location>
        <begin position="30"/>
        <end position="165"/>
    </location>
</feature>
<dbReference type="InterPro" id="IPR005829">
    <property type="entry name" value="Sugar_transporter_CS"/>
</dbReference>
<dbReference type="EMBL" id="AJWK01012235">
    <property type="status" value="NOT_ANNOTATED_CDS"/>
    <property type="molecule type" value="Genomic_DNA"/>
</dbReference>
<dbReference type="PROSITE" id="PS50850">
    <property type="entry name" value="MFS"/>
    <property type="match status" value="1"/>
</dbReference>
<dbReference type="InterPro" id="IPR036259">
    <property type="entry name" value="MFS_trans_sf"/>
</dbReference>
<dbReference type="PROSITE" id="PS00216">
    <property type="entry name" value="SUGAR_TRANSPORT_1"/>
    <property type="match status" value="1"/>
</dbReference>
<feature type="transmembrane region" description="Helical" evidence="5">
    <location>
        <begin position="32"/>
        <end position="53"/>
    </location>
</feature>
<dbReference type="InterPro" id="IPR005828">
    <property type="entry name" value="MFS_sugar_transport-like"/>
</dbReference>
<proteinExistence type="predicted"/>
<sequence length="165" mass="17475">MSQKEDDPNSANPMLYDPIQDGIGTTRKLMQFIAATIVALGAVSAGTVLAWTSPVVNQLRGNDSFNMTDDQESWVGSLLAIGAFFGAIPAGILADMIGRKYINMALALPFLISWGFIIFATNIGMIYAGRIFAGIATGAVCVVAPMFISEIGETSIRGALGSFFQ</sequence>
<organism evidence="7 8">
    <name type="scientific">Lutzomyia longipalpis</name>
    <name type="common">Sand fly</name>
    <dbReference type="NCBI Taxonomy" id="7200"/>
    <lineage>
        <taxon>Eukaryota</taxon>
        <taxon>Metazoa</taxon>
        <taxon>Ecdysozoa</taxon>
        <taxon>Arthropoda</taxon>
        <taxon>Hexapoda</taxon>
        <taxon>Insecta</taxon>
        <taxon>Pterygota</taxon>
        <taxon>Neoptera</taxon>
        <taxon>Endopterygota</taxon>
        <taxon>Diptera</taxon>
        <taxon>Nematocera</taxon>
        <taxon>Psychodoidea</taxon>
        <taxon>Psychodidae</taxon>
        <taxon>Lutzomyia</taxon>
        <taxon>Lutzomyia</taxon>
    </lineage>
</organism>
<dbReference type="PANTHER" id="PTHR48021">
    <property type="match status" value="1"/>
</dbReference>
<evidence type="ECO:0000256" key="2">
    <source>
        <dbReference type="ARBA" id="ARBA00022692"/>
    </source>
</evidence>
<comment type="subcellular location">
    <subcellularLocation>
        <location evidence="1">Membrane</location>
        <topology evidence="1">Multi-pass membrane protein</topology>
    </subcellularLocation>
</comment>
<feature type="transmembrane region" description="Helical" evidence="5">
    <location>
        <begin position="101"/>
        <end position="121"/>
    </location>
</feature>
<feature type="transmembrane region" description="Helical" evidence="5">
    <location>
        <begin position="73"/>
        <end position="94"/>
    </location>
</feature>
<keyword evidence="3 5" id="KW-1133">Transmembrane helix</keyword>
<dbReference type="InterPro" id="IPR020846">
    <property type="entry name" value="MFS_dom"/>
</dbReference>
<dbReference type="PROSITE" id="PS00217">
    <property type="entry name" value="SUGAR_TRANSPORT_2"/>
    <property type="match status" value="1"/>
</dbReference>
<evidence type="ECO:0000313" key="7">
    <source>
        <dbReference type="EnsemblMetazoa" id="LLOJ003841-PA"/>
    </source>
</evidence>
<dbReference type="VEuPathDB" id="VectorBase:LLOJ003841"/>
<feature type="transmembrane region" description="Helical" evidence="5">
    <location>
        <begin position="127"/>
        <end position="148"/>
    </location>
</feature>